<gene>
    <name evidence="2" type="ORF">CTEN210_16059</name>
</gene>
<keyword evidence="3" id="KW-1185">Reference proteome</keyword>
<evidence type="ECO:0000313" key="2">
    <source>
        <dbReference type="EMBL" id="GFH59583.1"/>
    </source>
</evidence>
<dbReference type="AlphaFoldDB" id="A0AAD3HE11"/>
<protein>
    <submittedName>
        <fullName evidence="2">Uncharacterized protein</fullName>
    </submittedName>
</protein>
<evidence type="ECO:0000256" key="1">
    <source>
        <dbReference type="SAM" id="Phobius"/>
    </source>
</evidence>
<organism evidence="2 3">
    <name type="scientific">Chaetoceros tenuissimus</name>
    <dbReference type="NCBI Taxonomy" id="426638"/>
    <lineage>
        <taxon>Eukaryota</taxon>
        <taxon>Sar</taxon>
        <taxon>Stramenopiles</taxon>
        <taxon>Ochrophyta</taxon>
        <taxon>Bacillariophyta</taxon>
        <taxon>Coscinodiscophyceae</taxon>
        <taxon>Chaetocerotophycidae</taxon>
        <taxon>Chaetocerotales</taxon>
        <taxon>Chaetocerotaceae</taxon>
        <taxon>Chaetoceros</taxon>
    </lineage>
</organism>
<feature type="transmembrane region" description="Helical" evidence="1">
    <location>
        <begin position="25"/>
        <end position="48"/>
    </location>
</feature>
<dbReference type="Proteomes" id="UP001054902">
    <property type="component" value="Unassembled WGS sequence"/>
</dbReference>
<keyword evidence="1" id="KW-0472">Membrane</keyword>
<proteinExistence type="predicted"/>
<name>A0AAD3HE11_9STRA</name>
<dbReference type="EMBL" id="BLLK01000069">
    <property type="protein sequence ID" value="GFH59583.1"/>
    <property type="molecule type" value="Genomic_DNA"/>
</dbReference>
<feature type="transmembrane region" description="Helical" evidence="1">
    <location>
        <begin position="60"/>
        <end position="79"/>
    </location>
</feature>
<feature type="transmembrane region" description="Helical" evidence="1">
    <location>
        <begin position="119"/>
        <end position="135"/>
    </location>
</feature>
<comment type="caution">
    <text evidence="2">The sequence shown here is derived from an EMBL/GenBank/DDBJ whole genome shotgun (WGS) entry which is preliminary data.</text>
</comment>
<evidence type="ECO:0000313" key="3">
    <source>
        <dbReference type="Proteomes" id="UP001054902"/>
    </source>
</evidence>
<reference evidence="2 3" key="1">
    <citation type="journal article" date="2021" name="Sci. Rep.">
        <title>The genome of the diatom Chaetoceros tenuissimus carries an ancient integrated fragment of an extant virus.</title>
        <authorList>
            <person name="Hongo Y."/>
            <person name="Kimura K."/>
            <person name="Takaki Y."/>
            <person name="Yoshida Y."/>
            <person name="Baba S."/>
            <person name="Kobayashi G."/>
            <person name="Nagasaki K."/>
            <person name="Hano T."/>
            <person name="Tomaru Y."/>
        </authorList>
    </citation>
    <scope>NUCLEOTIDE SEQUENCE [LARGE SCALE GENOMIC DNA]</scope>
    <source>
        <strain evidence="2 3">NIES-3715</strain>
    </source>
</reference>
<sequence length="245" mass="28028">MSFIRHSDQEHFVSCEDQLPKLHGFHNFACSVSGLIILLLQLYPVVLMMKRYRDMQDMDAVLYLVSLLFLFYLNLQQHVTGYVPIDLDSGGGLHSIFLSLWLNNSLGSKAHVSCNTARFVGYASAVIFIATNMFYPSKQEIVFQVLSPPFALYTIITMGIRSYKYRNDDTRKGAWRKWCRAVVSLLAVQVLVKVEEMFICDNTIVARLFHAVIIHSVIQILFQSVSTCAIEIIAHEKRNRNEKEA</sequence>
<keyword evidence="1" id="KW-0812">Transmembrane</keyword>
<feature type="transmembrane region" description="Helical" evidence="1">
    <location>
        <begin position="91"/>
        <end position="107"/>
    </location>
</feature>
<keyword evidence="1" id="KW-1133">Transmembrane helix</keyword>
<accession>A0AAD3HE11</accession>
<feature type="transmembrane region" description="Helical" evidence="1">
    <location>
        <begin position="141"/>
        <end position="163"/>
    </location>
</feature>